<reference evidence="3" key="1">
    <citation type="submission" date="2016-10" db="EMBL/GenBank/DDBJ databases">
        <authorList>
            <person name="Varghese N."/>
            <person name="Submissions S."/>
        </authorList>
    </citation>
    <scope>NUCLEOTIDE SEQUENCE [LARGE SCALE GENOMIC DNA]</scope>
    <source>
        <strain evidence="3">DSM 19315</strain>
    </source>
</reference>
<evidence type="ECO:0000313" key="2">
    <source>
        <dbReference type="EMBL" id="SFG99209.1"/>
    </source>
</evidence>
<dbReference type="PANTHER" id="PTHR33376">
    <property type="match status" value="1"/>
</dbReference>
<dbReference type="NCBIfam" id="TIGR00787">
    <property type="entry name" value="dctP"/>
    <property type="match status" value="1"/>
</dbReference>
<dbReference type="Proteomes" id="UP000199642">
    <property type="component" value="Unassembled WGS sequence"/>
</dbReference>
<name>A0A1I2WEP2_9BACT</name>
<dbReference type="GO" id="GO:0030288">
    <property type="term" value="C:outer membrane-bounded periplasmic space"/>
    <property type="evidence" value="ECO:0007669"/>
    <property type="project" value="InterPro"/>
</dbReference>
<protein>
    <submittedName>
        <fullName evidence="2">Tripartite ATP-independent transporter solute receptor, DctP family</fullName>
    </submittedName>
</protein>
<dbReference type="InterPro" id="IPR004682">
    <property type="entry name" value="TRAP_DctP"/>
</dbReference>
<dbReference type="Gene3D" id="3.40.190.170">
    <property type="entry name" value="Bacterial extracellular solute-binding protein, family 7"/>
    <property type="match status" value="1"/>
</dbReference>
<dbReference type="STRING" id="435880.SAMN04487988_11275"/>
<dbReference type="AlphaFoldDB" id="A0A1I2WEP2"/>
<dbReference type="GO" id="GO:0055085">
    <property type="term" value="P:transmembrane transport"/>
    <property type="evidence" value="ECO:0007669"/>
    <property type="project" value="InterPro"/>
</dbReference>
<dbReference type="NCBIfam" id="NF037995">
    <property type="entry name" value="TRAP_S1"/>
    <property type="match status" value="1"/>
</dbReference>
<keyword evidence="2" id="KW-0675">Receptor</keyword>
<dbReference type="Pfam" id="PF03480">
    <property type="entry name" value="DctP"/>
    <property type="match status" value="1"/>
</dbReference>
<proteinExistence type="predicted"/>
<dbReference type="InterPro" id="IPR018389">
    <property type="entry name" value="DctP_fam"/>
</dbReference>
<keyword evidence="1" id="KW-0732">Signal</keyword>
<evidence type="ECO:0000256" key="1">
    <source>
        <dbReference type="ARBA" id="ARBA00022729"/>
    </source>
</evidence>
<sequence length="344" mass="38984">MYPENLIIVWLSLIHMNPEKTPFSFLLLASLFVVLACGEVQTGREIKMGHALVTSHPVHKAMVFLAERVEEKSNGQLRIKVYPNQQLGTERELLELLQIGSLGMTKVSAAALEGFAPTMQVFGMPYLFRDDAHQKKVLDGPIGRQLLLDPEEFWLRGLCYYDGGKRSFYTKDKPIESPEDLQGLKVRVMESNMASNMVRSMGGSPTPVAYGELYSALQQGIVDAAENNPPSLFTSKHYEVCKFYSIDEHTVLPDVVLISTKVWNLLSEEEKTWVQEAADESSEYQYKIWAESTEESLRELEKAGVQISYPDKALFREGVSEMYEQMEAEQPEIYQLIKAIQLVN</sequence>
<organism evidence="2 3">
    <name type="scientific">Algoriphagus hitonicola</name>
    <dbReference type="NCBI Taxonomy" id="435880"/>
    <lineage>
        <taxon>Bacteria</taxon>
        <taxon>Pseudomonadati</taxon>
        <taxon>Bacteroidota</taxon>
        <taxon>Cytophagia</taxon>
        <taxon>Cytophagales</taxon>
        <taxon>Cyclobacteriaceae</taxon>
        <taxon>Algoriphagus</taxon>
    </lineage>
</organism>
<gene>
    <name evidence="2" type="ORF">SAMN04487988_11275</name>
</gene>
<dbReference type="InterPro" id="IPR038404">
    <property type="entry name" value="TRAP_DctP_sf"/>
</dbReference>
<dbReference type="CDD" id="cd13671">
    <property type="entry name" value="PBP2_TRAP_SBP_like_3"/>
    <property type="match status" value="1"/>
</dbReference>
<dbReference type="SUPFAM" id="SSF53850">
    <property type="entry name" value="Periplasmic binding protein-like II"/>
    <property type="match status" value="1"/>
</dbReference>
<dbReference type="PANTHER" id="PTHR33376:SF2">
    <property type="entry name" value="DICARBOXYLATE-BINDING PERIPLASMIC PROTEIN"/>
    <property type="match status" value="1"/>
</dbReference>
<accession>A0A1I2WEP2</accession>
<keyword evidence="3" id="KW-1185">Reference proteome</keyword>
<dbReference type="EMBL" id="FOPC01000012">
    <property type="protein sequence ID" value="SFG99209.1"/>
    <property type="molecule type" value="Genomic_DNA"/>
</dbReference>
<evidence type="ECO:0000313" key="3">
    <source>
        <dbReference type="Proteomes" id="UP000199642"/>
    </source>
</evidence>
<dbReference type="PIRSF" id="PIRSF006470">
    <property type="entry name" value="DctB"/>
    <property type="match status" value="1"/>
</dbReference>
<dbReference type="GO" id="GO:0030246">
    <property type="term" value="F:carbohydrate binding"/>
    <property type="evidence" value="ECO:0007669"/>
    <property type="project" value="TreeGrafter"/>
</dbReference>